<gene>
    <name evidence="1" type="ORF">T458_22170</name>
</gene>
<dbReference type="PATRIC" id="fig|1408254.3.peg.4356"/>
<dbReference type="Proteomes" id="UP000017973">
    <property type="component" value="Unassembled WGS sequence"/>
</dbReference>
<dbReference type="EMBL" id="AYJU01000017">
    <property type="protein sequence ID" value="EST53955.1"/>
    <property type="molecule type" value="Genomic_DNA"/>
</dbReference>
<dbReference type="AlphaFoldDB" id="V6M7T8"/>
<proteinExistence type="predicted"/>
<evidence type="ECO:0000313" key="2">
    <source>
        <dbReference type="Proteomes" id="UP000017973"/>
    </source>
</evidence>
<keyword evidence="2" id="KW-1185">Reference proteome</keyword>
<protein>
    <submittedName>
        <fullName evidence="1">Uncharacterized protein</fullName>
    </submittedName>
</protein>
<dbReference type="HOGENOM" id="CLU_577060_0_0_9"/>
<reference evidence="1 2" key="1">
    <citation type="journal article" date="2014" name="Genome Announc.">
        <title>Draft Genome Sequence of Brevibacillus panacihumi Strain W25, a Halotolerant Hydrocarbon-Degrading Bacterium.</title>
        <authorList>
            <person name="Wang X."/>
            <person name="Jin D."/>
            <person name="Zhou L."/>
            <person name="Wu L."/>
            <person name="An W."/>
            <person name="Chen Y."/>
            <person name="Zhao L."/>
        </authorList>
    </citation>
    <scope>NUCLEOTIDE SEQUENCE [LARGE SCALE GENOMIC DNA]</scope>
    <source>
        <strain evidence="1 2">W25</strain>
    </source>
</reference>
<organism evidence="1 2">
    <name type="scientific">Brevibacillus panacihumi W25</name>
    <dbReference type="NCBI Taxonomy" id="1408254"/>
    <lineage>
        <taxon>Bacteria</taxon>
        <taxon>Bacillati</taxon>
        <taxon>Bacillota</taxon>
        <taxon>Bacilli</taxon>
        <taxon>Bacillales</taxon>
        <taxon>Paenibacillaceae</taxon>
        <taxon>Brevibacillus</taxon>
    </lineage>
</organism>
<evidence type="ECO:0000313" key="1">
    <source>
        <dbReference type="EMBL" id="EST53955.1"/>
    </source>
</evidence>
<dbReference type="eggNOG" id="ENOG5032Y52">
    <property type="taxonomic scope" value="Bacteria"/>
</dbReference>
<comment type="caution">
    <text evidence="1">The sequence shown here is derived from an EMBL/GenBank/DDBJ whole genome shotgun (WGS) entry which is preliminary data.</text>
</comment>
<accession>V6M7T8</accession>
<name>V6M7T8_9BACL</name>
<sequence>MFTNFQKYEIMDYIIKKGRNGYKVVKKKILTCSFALLVTIGAIMPNVQASASNQVLISSSTEVEGKTYLDLDPKGKDLNEDNYEETTVSIEKMEVKRSKITIEGALSYDDEESTFSLSGELKSGNKSNGILVGNLEDKNDNFDVIHFSIDSENDRTITLDKKKGEKVKKNNEVLLKLYLMKKGTRDFTVIEVENPKFIDSKLFKVTDKLESAEHRDQYWYSKILEPEIEIIEEEDTPKNISADGEFSTMALQSHGITTVHKFRYEVAGDTWTEKFNTRRTIEGPDRISSSGEFVVKFYVTEEETSYEDRYGDVYIVDDETSTAIGRFGDTIVQGWVESDEVIQTVEWDGSYKKPGFFSDPEISIGWSVGLLGVSIGPSTSWNKSEFYEAMTMKAFDNTSGKYTKNAAVVWKEDSQVLNEPGHTFDHVFRVGTYDTSGYKDFNVQFSYTIDNPMDERDTVKEYDREISLTYRVR</sequence>